<sequence>MISDNRSLANLMSLIAFHYEGSLSIEETFDPFPVSRLPGNGAASM</sequence>
<gene>
    <name evidence="1" type="ORF">CFBP3840_02355</name>
</gene>
<proteinExistence type="predicted"/>
<accession>A0A2K4WU25</accession>
<dbReference type="Proteomes" id="UP000238095">
    <property type="component" value="Chromosome 1"/>
</dbReference>
<protein>
    <submittedName>
        <fullName evidence="1">Uncharacterized protein</fullName>
    </submittedName>
</protein>
<dbReference type="EMBL" id="LT963409">
    <property type="protein sequence ID" value="SOS39403.1"/>
    <property type="molecule type" value="Genomic_DNA"/>
</dbReference>
<evidence type="ECO:0000313" key="2">
    <source>
        <dbReference type="Proteomes" id="UP000238095"/>
    </source>
</evidence>
<reference evidence="1 2" key="1">
    <citation type="submission" date="2017-11" db="EMBL/GenBank/DDBJ databases">
        <authorList>
            <person name="Han C.G."/>
        </authorList>
    </citation>
    <scope>NUCLEOTIDE SEQUENCE [LARGE SCALE GENOMIC DNA]</scope>
    <source>
        <strain evidence="1">CFBP3840</strain>
    </source>
</reference>
<name>A0A2K4WU25_PSESX</name>
<dbReference type="AlphaFoldDB" id="A0A2K4WU25"/>
<evidence type="ECO:0000313" key="1">
    <source>
        <dbReference type="EMBL" id="SOS39403.1"/>
    </source>
</evidence>
<organism evidence="1 2">
    <name type="scientific">Pseudomonas syringae</name>
    <dbReference type="NCBI Taxonomy" id="317"/>
    <lineage>
        <taxon>Bacteria</taxon>
        <taxon>Pseudomonadati</taxon>
        <taxon>Pseudomonadota</taxon>
        <taxon>Gammaproteobacteria</taxon>
        <taxon>Pseudomonadales</taxon>
        <taxon>Pseudomonadaceae</taxon>
        <taxon>Pseudomonas</taxon>
    </lineage>
</organism>